<reference evidence="1 2" key="1">
    <citation type="journal article" date="2007" name="Genome Res.">
        <title>Genome characteristics of facultatively symbiotic Frankia sp. strains reflect host range and host plant biogeography.</title>
        <authorList>
            <person name="Normand P."/>
            <person name="Lapierre P."/>
            <person name="Tisa L.S."/>
            <person name="Gogarten J.P."/>
            <person name="Alloisio N."/>
            <person name="Bagnarol E."/>
            <person name="Bassi C.A."/>
            <person name="Berry A.M."/>
            <person name="Bickhart D.M."/>
            <person name="Choisne N."/>
            <person name="Couloux A."/>
            <person name="Cournoyer B."/>
            <person name="Cruveiller S."/>
            <person name="Daubin V."/>
            <person name="Demange N."/>
            <person name="Francino M.P."/>
            <person name="Goltsman E."/>
            <person name="Huang Y."/>
            <person name="Kopp O.R."/>
            <person name="Labarre L."/>
            <person name="Lapidus A."/>
            <person name="Lavire C."/>
            <person name="Marechal J."/>
            <person name="Martinez M."/>
            <person name="Mastronunzio J.E."/>
            <person name="Mullin B.C."/>
            <person name="Niemann J."/>
            <person name="Pujic P."/>
            <person name="Rawnsley T."/>
            <person name="Rouy Z."/>
            <person name="Schenowitz C."/>
            <person name="Sellstedt A."/>
            <person name="Tavares F."/>
            <person name="Tomkins J.P."/>
            <person name="Vallenet D."/>
            <person name="Valverde C."/>
            <person name="Wall L.G."/>
            <person name="Wang Y."/>
            <person name="Medigue C."/>
            <person name="Benson D.R."/>
        </authorList>
    </citation>
    <scope>NUCLEOTIDE SEQUENCE [LARGE SCALE GENOMIC DNA]</scope>
    <source>
        <strain evidence="2">DSM 45986 / CECT 9034 / ACN14a</strain>
    </source>
</reference>
<gene>
    <name evidence="1" type="ordered locus">FRAAL5438</name>
</gene>
<evidence type="ECO:0000313" key="2">
    <source>
        <dbReference type="Proteomes" id="UP000000657"/>
    </source>
</evidence>
<protein>
    <recommendedName>
        <fullName evidence="3">Transposase</fullName>
    </recommendedName>
</protein>
<dbReference type="HOGENOM" id="CLU_3381984_0_0_11"/>
<evidence type="ECO:0008006" key="3">
    <source>
        <dbReference type="Google" id="ProtNLM"/>
    </source>
</evidence>
<dbReference type="KEGG" id="fal:FRAAL5438"/>
<name>Q0REN7_FRAAA</name>
<evidence type="ECO:0000313" key="1">
    <source>
        <dbReference type="EMBL" id="CAJ64071.1"/>
    </source>
</evidence>
<accession>Q0REN7</accession>
<sequence>MCPTHQNVNAAIKHYSMHIRVKRRHRLNESGAI</sequence>
<keyword evidence="2" id="KW-1185">Reference proteome</keyword>
<proteinExistence type="predicted"/>
<dbReference type="AlphaFoldDB" id="Q0REN7"/>
<dbReference type="Proteomes" id="UP000000657">
    <property type="component" value="Chromosome"/>
</dbReference>
<organism evidence="1 2">
    <name type="scientific">Frankia alni (strain DSM 45986 / CECT 9034 / ACN14a)</name>
    <dbReference type="NCBI Taxonomy" id="326424"/>
    <lineage>
        <taxon>Bacteria</taxon>
        <taxon>Bacillati</taxon>
        <taxon>Actinomycetota</taxon>
        <taxon>Actinomycetes</taxon>
        <taxon>Frankiales</taxon>
        <taxon>Frankiaceae</taxon>
        <taxon>Frankia</taxon>
    </lineage>
</organism>
<dbReference type="EMBL" id="CT573213">
    <property type="protein sequence ID" value="CAJ64071.1"/>
    <property type="molecule type" value="Genomic_DNA"/>
</dbReference>